<dbReference type="KEGG" id="cten:18249929"/>
<sequence>MEKQMEYKKKLKEIKQMTSSVSRMIQKKEDERRQQEYVTDIPMPSQLDKEAENLYKVLERGPAFDPSSASLLTPVVDLPESIQERLGLSVKFLVSKEHQNWPAVLQTLKMGGGFKDLKEKDVRKLIYNIPKDKISSIIPQVESLMVEAKMVPTSKVLNVFINSLALGKEVSPETLSLIESYVETIRASNKGILPRDTYETMIHIYGKANDINKINALLMEMKENNLKPSADIYSNVLKTLVYKSRDHKEAVSIFDSMKFLSQETKPGTNAYKDVIVSYVNNDDVEKALDLYQEMLTSRTPVNQEILVALARGCTGRKQLRFKAWDFIFEIYDNEWSPTRETLEYMVYLSSKDGDVALSRALYKRLASVSSVTKRTFTFLLMSYSKSRCLKPDAEVPAITVHERGRHFRANLLSQADTLPTQIEPKYHVPFLPVLDLASPEEIIAESSAVWAHSLMFNPDFINDESYNTYLNIAAEFGSLHDLMDRYDFSKMVDDAAMNSTRVIIEEPDVHETNTNSETTKLNDLAKSPVFNELSSIESKFNITRSTLTYMIALKGAGILKNYQLSQDVWMERGKYRKSKEFKLLPRKEKDKLDFQFATQMVQSLTKMQLIDDAVAIIVSTEYQFKWAWLQLSPLYQECVELGYDKHCSTLRSIASRAQIRFEGKIRKKDFKEYLSKKRYGLTNM</sequence>
<dbReference type="Pfam" id="PF13812">
    <property type="entry name" value="PPR_3"/>
    <property type="match status" value="1"/>
</dbReference>
<evidence type="ECO:0000256" key="1">
    <source>
        <dbReference type="ARBA" id="ARBA00004173"/>
    </source>
</evidence>
<keyword evidence="3" id="KW-0677">Repeat</keyword>
<dbReference type="PROSITE" id="PS51375">
    <property type="entry name" value="PPR"/>
    <property type="match status" value="1"/>
</dbReference>
<dbReference type="Pfam" id="PF01535">
    <property type="entry name" value="PPR"/>
    <property type="match status" value="1"/>
</dbReference>
<dbReference type="Proteomes" id="UP000000707">
    <property type="component" value="Unassembled WGS sequence"/>
</dbReference>
<dbReference type="InterPro" id="IPR002885">
    <property type="entry name" value="PPR_rpt"/>
</dbReference>
<dbReference type="OrthoDB" id="185373at2759"/>
<dbReference type="Gene3D" id="1.25.40.10">
    <property type="entry name" value="Tetratricopeptide repeat domain"/>
    <property type="match status" value="1"/>
</dbReference>
<dbReference type="NCBIfam" id="TIGR00756">
    <property type="entry name" value="PPR"/>
    <property type="match status" value="2"/>
</dbReference>
<gene>
    <name evidence="9" type="ORF">CANTEDRAFT_135987</name>
</gene>
<dbReference type="PANTHER" id="PTHR47447">
    <property type="entry name" value="OS03G0856100 PROTEIN"/>
    <property type="match status" value="1"/>
</dbReference>
<name>G3BAG6_CANTC</name>
<dbReference type="InterPro" id="IPR011990">
    <property type="entry name" value="TPR-like_helical_dom_sf"/>
</dbReference>
<dbReference type="GeneID" id="18249929"/>
<accession>G3BAG6</accession>
<evidence type="ECO:0000313" key="10">
    <source>
        <dbReference type="Proteomes" id="UP000000707"/>
    </source>
</evidence>
<dbReference type="STRING" id="590646.G3BAG6"/>
<comment type="subunit">
    <text evidence="6">Binds to mitochondrial small subunit 15S rRNA.</text>
</comment>
<evidence type="ECO:0000256" key="4">
    <source>
        <dbReference type="ARBA" id="ARBA00023187"/>
    </source>
</evidence>
<proteinExistence type="inferred from homology"/>
<evidence type="ECO:0000256" key="7">
    <source>
        <dbReference type="ARBA" id="ARBA00044527"/>
    </source>
</evidence>
<feature type="repeat" description="PPR" evidence="8">
    <location>
        <begin position="194"/>
        <end position="228"/>
    </location>
</feature>
<dbReference type="AlphaFoldDB" id="G3BAG6"/>
<dbReference type="EMBL" id="GL996527">
    <property type="protein sequence ID" value="EGV62055.1"/>
    <property type="molecule type" value="Genomic_DNA"/>
</dbReference>
<protein>
    <recommendedName>
        <fullName evidence="7">Mitochondrial 15S rRNA processing factor CCM1</fullName>
    </recommendedName>
</protein>
<comment type="subcellular location">
    <subcellularLocation>
        <location evidence="1">Mitochondrion</location>
    </subcellularLocation>
</comment>
<evidence type="ECO:0000256" key="5">
    <source>
        <dbReference type="ARBA" id="ARBA00044493"/>
    </source>
</evidence>
<dbReference type="HOGENOM" id="CLU_019745_0_0_1"/>
<evidence type="ECO:0000256" key="2">
    <source>
        <dbReference type="ARBA" id="ARBA00006192"/>
    </source>
</evidence>
<keyword evidence="4" id="KW-0507">mRNA processing</keyword>
<evidence type="ECO:0000256" key="3">
    <source>
        <dbReference type="ARBA" id="ARBA00022737"/>
    </source>
</evidence>
<dbReference type="PANTHER" id="PTHR47447:SF17">
    <property type="entry name" value="OS12G0638900 PROTEIN"/>
    <property type="match status" value="1"/>
</dbReference>
<dbReference type="GO" id="GO:0008380">
    <property type="term" value="P:RNA splicing"/>
    <property type="evidence" value="ECO:0007669"/>
    <property type="project" value="UniProtKB-KW"/>
</dbReference>
<dbReference type="eggNOG" id="ENOG502QUX2">
    <property type="taxonomic scope" value="Eukaryota"/>
</dbReference>
<comment type="similarity">
    <text evidence="2">Belongs to the CCM1 family.</text>
</comment>
<comment type="function">
    <text evidence="5">Regulates mitochondrial small subunit maturation by controlling 15S rRNA 5'-end processing. Localizes to the 5' precursor of the 15S rRNA in a position that is subsequently occupied by mS47 in the mature yeast mtSSU. Uses structure and sequence-specific RNA recognition, binding to a single-stranded region of the precursor and specifically recognizing bases -6 to -1. The exchange of Ccm1 for mS47 is coupled to the irreversible removal of precursor rRNA that is accompanied by conformational changes of the mitoribosomal proteins uS5m and mS26. These conformational changes signal completion of 5'-end rRNA processing through protection of the mature 5'-end of the 15S rRNA and stabilization of mS47. The removal of the 5' precursor together with the dissociation of Ccm1 may be catalyzed by the 5'-3' exoribonuclease Pet127. Involved in the specific removal of group I introns in mitochondrial encoded transcripts.</text>
</comment>
<evidence type="ECO:0000256" key="6">
    <source>
        <dbReference type="ARBA" id="ARBA00044511"/>
    </source>
</evidence>
<keyword evidence="4" id="KW-0508">mRNA splicing</keyword>
<evidence type="ECO:0000256" key="8">
    <source>
        <dbReference type="PROSITE-ProRule" id="PRU00708"/>
    </source>
</evidence>
<evidence type="ECO:0000313" key="9">
    <source>
        <dbReference type="EMBL" id="EGV62055.1"/>
    </source>
</evidence>
<organism evidence="10">
    <name type="scientific">Candida tenuis (strain ATCC 10573 / BCRC 21748 / CBS 615 / JCM 9827 / NBRC 10315 / NRRL Y-1498 / VKM Y-70)</name>
    <name type="common">Yeast</name>
    <name type="synonym">Yamadazyma tenuis</name>
    <dbReference type="NCBI Taxonomy" id="590646"/>
    <lineage>
        <taxon>Eukaryota</taxon>
        <taxon>Fungi</taxon>
        <taxon>Dikarya</taxon>
        <taxon>Ascomycota</taxon>
        <taxon>Saccharomycotina</taxon>
        <taxon>Pichiomycetes</taxon>
        <taxon>Debaryomycetaceae</taxon>
        <taxon>Yamadazyma</taxon>
    </lineage>
</organism>
<reference evidence="9 10" key="1">
    <citation type="journal article" date="2011" name="Proc. Natl. Acad. Sci. U.S.A.">
        <title>Comparative genomics of xylose-fermenting fungi for enhanced biofuel production.</title>
        <authorList>
            <person name="Wohlbach D.J."/>
            <person name="Kuo A."/>
            <person name="Sato T.K."/>
            <person name="Potts K.M."/>
            <person name="Salamov A.A."/>
            <person name="LaButti K.M."/>
            <person name="Sun H."/>
            <person name="Clum A."/>
            <person name="Pangilinan J.L."/>
            <person name="Lindquist E.A."/>
            <person name="Lucas S."/>
            <person name="Lapidus A."/>
            <person name="Jin M."/>
            <person name="Gunawan C."/>
            <person name="Balan V."/>
            <person name="Dale B.E."/>
            <person name="Jeffries T.W."/>
            <person name="Zinkel R."/>
            <person name="Barry K.W."/>
            <person name="Grigoriev I.V."/>
            <person name="Gasch A.P."/>
        </authorList>
    </citation>
    <scope>NUCLEOTIDE SEQUENCE [LARGE SCALE GENOMIC DNA]</scope>
    <source>
        <strain evidence="10">ATCC 10573 / BCRC 21748 / CBS 615 / JCM 9827 / NBRC 10315 / NRRL Y-1498 / VKM Y-70</strain>
    </source>
</reference>
<dbReference type="GO" id="GO:0005739">
    <property type="term" value="C:mitochondrion"/>
    <property type="evidence" value="ECO:0007669"/>
    <property type="project" value="UniProtKB-SubCell"/>
</dbReference>
<keyword evidence="10" id="KW-1185">Reference proteome</keyword>